<dbReference type="CDD" id="cd10975">
    <property type="entry name" value="CE4_CDA_like_2"/>
    <property type="match status" value="1"/>
</dbReference>
<feature type="compositionally biased region" description="Low complexity" evidence="1">
    <location>
        <begin position="583"/>
        <end position="598"/>
    </location>
</feature>
<dbReference type="SUPFAM" id="SSF88713">
    <property type="entry name" value="Glycoside hydrolase/deacetylase"/>
    <property type="match status" value="1"/>
</dbReference>
<proteinExistence type="predicted"/>
<feature type="signal peptide" evidence="2">
    <location>
        <begin position="1"/>
        <end position="20"/>
    </location>
</feature>
<accession>A0AAW1KJE7</accession>
<gene>
    <name evidence="4" type="ORF">QE152_g22970</name>
</gene>
<feature type="region of interest" description="Disordered" evidence="1">
    <location>
        <begin position="1212"/>
        <end position="1271"/>
    </location>
</feature>
<dbReference type="InterPro" id="IPR052740">
    <property type="entry name" value="CE4"/>
</dbReference>
<organism evidence="4 5">
    <name type="scientific">Popillia japonica</name>
    <name type="common">Japanese beetle</name>
    <dbReference type="NCBI Taxonomy" id="7064"/>
    <lineage>
        <taxon>Eukaryota</taxon>
        <taxon>Metazoa</taxon>
        <taxon>Ecdysozoa</taxon>
        <taxon>Arthropoda</taxon>
        <taxon>Hexapoda</taxon>
        <taxon>Insecta</taxon>
        <taxon>Pterygota</taxon>
        <taxon>Neoptera</taxon>
        <taxon>Endopterygota</taxon>
        <taxon>Coleoptera</taxon>
        <taxon>Polyphaga</taxon>
        <taxon>Scarabaeiformia</taxon>
        <taxon>Scarabaeidae</taxon>
        <taxon>Rutelinae</taxon>
        <taxon>Popillia</taxon>
    </lineage>
</organism>
<dbReference type="InterPro" id="IPR002557">
    <property type="entry name" value="Chitin-bd_dom"/>
</dbReference>
<feature type="region of interest" description="Disordered" evidence="1">
    <location>
        <begin position="572"/>
        <end position="598"/>
    </location>
</feature>
<feature type="domain" description="Chitin-binding type-2" evidence="3">
    <location>
        <begin position="39"/>
        <end position="94"/>
    </location>
</feature>
<dbReference type="Gene3D" id="3.20.20.370">
    <property type="entry name" value="Glycoside hydrolase/deacetylase"/>
    <property type="match status" value="1"/>
</dbReference>
<feature type="region of interest" description="Disordered" evidence="1">
    <location>
        <begin position="244"/>
        <end position="266"/>
    </location>
</feature>
<feature type="compositionally biased region" description="Polar residues" evidence="1">
    <location>
        <begin position="1217"/>
        <end position="1256"/>
    </location>
</feature>
<dbReference type="SMART" id="SM00494">
    <property type="entry name" value="ChtBD2"/>
    <property type="match status" value="1"/>
</dbReference>
<feature type="compositionally biased region" description="Basic and acidic residues" evidence="1">
    <location>
        <begin position="858"/>
        <end position="869"/>
    </location>
</feature>
<protein>
    <submittedName>
        <fullName evidence="4">Chitin binding Peritrophin-A domain</fullName>
    </submittedName>
</protein>
<feature type="compositionally biased region" description="Polar residues" evidence="1">
    <location>
        <begin position="772"/>
        <end position="784"/>
    </location>
</feature>
<dbReference type="SUPFAM" id="SSF57625">
    <property type="entry name" value="Invertebrate chitin-binding proteins"/>
    <property type="match status" value="1"/>
</dbReference>
<dbReference type="PROSITE" id="PS50940">
    <property type="entry name" value="CHIT_BIND_II"/>
    <property type="match status" value="1"/>
</dbReference>
<feature type="compositionally biased region" description="Basic and acidic residues" evidence="1">
    <location>
        <begin position="148"/>
        <end position="159"/>
    </location>
</feature>
<evidence type="ECO:0000313" key="4">
    <source>
        <dbReference type="EMBL" id="KAK9718972.1"/>
    </source>
</evidence>
<comment type="caution">
    <text evidence="4">The sequence shown here is derived from an EMBL/GenBank/DDBJ whole genome shotgun (WGS) entry which is preliminary data.</text>
</comment>
<feature type="region of interest" description="Disordered" evidence="1">
    <location>
        <begin position="398"/>
        <end position="427"/>
    </location>
</feature>
<keyword evidence="2" id="KW-0732">Signal</keyword>
<reference evidence="4 5" key="1">
    <citation type="journal article" date="2024" name="BMC Genomics">
        <title>De novo assembly and annotation of Popillia japonica's genome with initial clues to its potential as an invasive pest.</title>
        <authorList>
            <person name="Cucini C."/>
            <person name="Boschi S."/>
            <person name="Funari R."/>
            <person name="Cardaioli E."/>
            <person name="Iannotti N."/>
            <person name="Marturano G."/>
            <person name="Paoli F."/>
            <person name="Bruttini M."/>
            <person name="Carapelli A."/>
            <person name="Frati F."/>
            <person name="Nardi F."/>
        </authorList>
    </citation>
    <scope>NUCLEOTIDE SEQUENCE [LARGE SCALE GENOMIC DNA]</scope>
    <source>
        <strain evidence="4">DMR45628</strain>
    </source>
</reference>
<keyword evidence="5" id="KW-1185">Reference proteome</keyword>
<feature type="region of interest" description="Disordered" evidence="1">
    <location>
        <begin position="108"/>
        <end position="161"/>
    </location>
</feature>
<dbReference type="PANTHER" id="PTHR45985">
    <property type="match status" value="1"/>
</dbReference>
<feature type="chain" id="PRO_5043340351" evidence="2">
    <location>
        <begin position="21"/>
        <end position="1665"/>
    </location>
</feature>
<evidence type="ECO:0000313" key="5">
    <source>
        <dbReference type="Proteomes" id="UP001458880"/>
    </source>
</evidence>
<feature type="region of interest" description="Disordered" evidence="1">
    <location>
        <begin position="179"/>
        <end position="205"/>
    </location>
</feature>
<dbReference type="InterPro" id="IPR002509">
    <property type="entry name" value="NODB_dom"/>
</dbReference>
<feature type="region of interest" description="Disordered" evidence="1">
    <location>
        <begin position="772"/>
        <end position="887"/>
    </location>
</feature>
<evidence type="ECO:0000256" key="2">
    <source>
        <dbReference type="SAM" id="SignalP"/>
    </source>
</evidence>
<feature type="compositionally biased region" description="Low complexity" evidence="1">
    <location>
        <begin position="800"/>
        <end position="843"/>
    </location>
</feature>
<dbReference type="InterPro" id="IPR011330">
    <property type="entry name" value="Glyco_hydro/deAcase_b/a-brl"/>
</dbReference>
<dbReference type="Pfam" id="PF01607">
    <property type="entry name" value="CBM_14"/>
    <property type="match status" value="1"/>
</dbReference>
<name>A0AAW1KJE7_POPJA</name>
<feature type="compositionally biased region" description="Low complexity" evidence="1">
    <location>
        <begin position="403"/>
        <end position="412"/>
    </location>
</feature>
<evidence type="ECO:0000256" key="1">
    <source>
        <dbReference type="SAM" id="MobiDB-lite"/>
    </source>
</evidence>
<sequence length="1665" mass="188691">MLSIQCASLLLLSCIALASSQRKVSRNTQVSEEVKPEVNFHCPEEFGYYPHQSDCTLYHVCFFGKPVLESCTGGLMYSPELQTCDWPRNVGCDGTGDVSITAIVSSSSLPSSSSVSNEPRTRYTVSPKAASQPSVIVTPRGQPRSLHHAPEIKQQRYYEQEEEIPEQIAIVERQRTYRGQPAKVSDVQRDRDGLSPYGDNSIPSYSSRGEKISVISFGTNQQNSPSYSKTDITDVITNDLKLRRRKRQVPRSDHGASPWHGSGSVKKSYKPVQNLPVILLNSPTPRQQYNSNLQPQFLSIPQQEGGFKPYFPNYNFQYHQEDVKQPAIKQKDSYPVPKQKENYYYVSGSTGATPKPVVVFLDNGRRVIPTSRPVSQIRQKPLQEESKTSSTIVNFALVHDSKPSTSNTNNNNNKKHSSKNYPYYNSEDYRYTPSDEYEDDYNSKGARNYYDRVPDLLPYQKNNYDNVNPFSTSQFNIEEFFKGFDHYYEPQKDVATTEAAPPKSTEKVRTTTLSDYYYYDDYEEETEKPKIKHTTTQSDQIETNEKIETTTAPYGKKTVPKDDQYYYDEYEYENESSKKPEETVVSSTETSTRPTTTTTPITTTFKIISSTTSPPVYTIRQRIRTTTLKTTNRPLLTTTDSDVRPDDLTTSRVEEASITPQKTVSTPTNKVLYNGSRHYESTHYDPYYIYDDELYRDIVEDYPQHYNSNNGGRQHAQTNYRGTPASSVQVIPTSEEVPKRKPAFQEHTYLPQDVYQPTVSEYNDGYVDDQSTYIRQSNRPTSNLRGDRNDINYIEEPSTTKRTTTTIRTTTSTTTTTTTTPRPIPSQKSTVPASRSSSVSTKANQTRALLSPNSLQEDEGRVSENKTESPPDIPSEIGPHRPNVQTDLRYSIPDDLAATNLTDLLDYDSDINNQSVANVQDDLTHTITTQKPFFHFITKASKSTPVIQTTTLASDHGNDVRVYRNKGRTSAKFIVPTTYAPPKYFLEHILPKTASTSTNSPKLSTTQTPIINISLTTDDPMIRQHRIIKTIRTFINPIAINNEFAGVGKLYNDEIDYFEGKADEEDVKTTNIPNRSIPITSTPTYTVTTPIASTTHKTTLTTSTTTTTTNADIDQIELTPSISNLNYNQELNLYIAPNKKRFRTTVEIPNPLDLLEKDENQPKQKPDLFPPYKPKPILTNKTFAEVPRSTQVPLRTSRVNTAIKSLIALGGTRRPNTENQTPNVHYNDTKQRTNTRGRGSLHYSTGGNGDTITVNRGTPPPRTRSTLKPSTSIVSKAAEFVDIYKYPPRRPDTIYPQPVPDKAAAKCRRDVCLLPDCSCGGKEIPGDVPVEQVPQIVLLTFDDSVNDLNKGLYSELFERGRVNPNGCPIAATFYVSHEWTDYSQVQNLYSDGHEIASHTVSHSFGEQFSQKKWTKEVAGQREILAAYGGVKLEDVRGMRAPFLSVGGNKMFKMLYDSNFTYDSSMPIYENKPPSWPYTLDYKLFHDCMIPPCPTRSYPGVWEVPMVMWQDLNGGRCSMGDACSHPADADGVVKLLKKNFQRHYTTNRAPFGLFYHAAYFTKDHHKEGFIKFLDYINSMKDVYLVTNWQALQWVRDPTPLSRLSTFQPFQCNYSDRPKRCNNPKVCNLWHKSGVRYMRTCQPCPDIYPWTGNTGIRSSRIDNDIED</sequence>
<dbReference type="GO" id="GO:0016810">
    <property type="term" value="F:hydrolase activity, acting on carbon-nitrogen (but not peptide) bonds"/>
    <property type="evidence" value="ECO:0007669"/>
    <property type="project" value="InterPro"/>
</dbReference>
<dbReference type="InterPro" id="IPR036508">
    <property type="entry name" value="Chitin-bd_dom_sf"/>
</dbReference>
<dbReference type="FunFam" id="3.20.20.370:FF:000003">
    <property type="entry name" value="CLUMA_CG003232, isoform B"/>
    <property type="match status" value="1"/>
</dbReference>
<dbReference type="PANTHER" id="PTHR45985:SF12">
    <property type="entry name" value="CHITIN DEACETYLASE-LIKE 5, ISOFORM B"/>
    <property type="match status" value="1"/>
</dbReference>
<dbReference type="Pfam" id="PF01522">
    <property type="entry name" value="Polysacc_deac_1"/>
    <property type="match status" value="1"/>
</dbReference>
<dbReference type="GO" id="GO:0005975">
    <property type="term" value="P:carbohydrate metabolic process"/>
    <property type="evidence" value="ECO:0007669"/>
    <property type="project" value="InterPro"/>
</dbReference>
<dbReference type="Gene3D" id="2.170.140.10">
    <property type="entry name" value="Chitin binding domain"/>
    <property type="match status" value="1"/>
</dbReference>
<dbReference type="Proteomes" id="UP001458880">
    <property type="component" value="Unassembled WGS sequence"/>
</dbReference>
<dbReference type="GO" id="GO:0005576">
    <property type="term" value="C:extracellular region"/>
    <property type="evidence" value="ECO:0007669"/>
    <property type="project" value="InterPro"/>
</dbReference>
<dbReference type="GO" id="GO:0008061">
    <property type="term" value="F:chitin binding"/>
    <property type="evidence" value="ECO:0007669"/>
    <property type="project" value="InterPro"/>
</dbReference>
<feature type="compositionally biased region" description="Polar residues" evidence="1">
    <location>
        <begin position="844"/>
        <end position="855"/>
    </location>
</feature>
<evidence type="ECO:0000259" key="3">
    <source>
        <dbReference type="PROSITE" id="PS50940"/>
    </source>
</evidence>
<dbReference type="EMBL" id="JASPKY010000224">
    <property type="protein sequence ID" value="KAK9718972.1"/>
    <property type="molecule type" value="Genomic_DNA"/>
</dbReference>